<gene>
    <name evidence="1" type="ORF">Pr1d_41420</name>
</gene>
<evidence type="ECO:0000313" key="1">
    <source>
        <dbReference type="EMBL" id="QEG36806.1"/>
    </source>
</evidence>
<sequence length="404" mass="44365">MVDTNDNSGPATDEQPKLLSQLNWHAANAGGALRGISEYPLYSDTHIVGERPDEFGPYAFLNAVPLPDGPGNVNAPIVVRVSLHLDTHHLPNMSQRDESLYHGGLLIDELAALISLCVGARMRAGGESRRFEPGKDPLGRPAAWNDRPKPSVGVRLAPIIKLKTGVVLRSNNIVLPAAVGTHSLDELDLLSCIPRLSSKQYVSLIRAANHYQDALWVAESEPNLAWLMLVSALETAANEFTSENGAPVERLRYSIPELASVLEEAGGPKLVARVADLIQHSLGATKKFIDFTLNFLPTAPAMRPKEEYLRIKWDKDSLKKHVLRKVYAYRSRALHGGIPFPAPMFEPPYAGVDFQLSEKPLTGLASHSHGGTWMPEDLPINLHCFHYIVRGALMNWWHSMGGDG</sequence>
<reference evidence="1 2" key="1">
    <citation type="submission" date="2019-08" db="EMBL/GenBank/DDBJ databases">
        <title>Deep-cultivation of Planctomycetes and their phenomic and genomic characterization uncovers novel biology.</title>
        <authorList>
            <person name="Wiegand S."/>
            <person name="Jogler M."/>
            <person name="Boedeker C."/>
            <person name="Pinto D."/>
            <person name="Vollmers J."/>
            <person name="Rivas-Marin E."/>
            <person name="Kohn T."/>
            <person name="Peeters S.H."/>
            <person name="Heuer A."/>
            <person name="Rast P."/>
            <person name="Oberbeckmann S."/>
            <person name="Bunk B."/>
            <person name="Jeske O."/>
            <person name="Meyerdierks A."/>
            <person name="Storesund J.E."/>
            <person name="Kallscheuer N."/>
            <person name="Luecker S."/>
            <person name="Lage O.M."/>
            <person name="Pohl T."/>
            <person name="Merkel B.J."/>
            <person name="Hornburger P."/>
            <person name="Mueller R.-W."/>
            <person name="Bruemmer F."/>
            <person name="Labrenz M."/>
            <person name="Spormann A.M."/>
            <person name="Op den Camp H."/>
            <person name="Overmann J."/>
            <person name="Amann R."/>
            <person name="Jetten M.S.M."/>
            <person name="Mascher T."/>
            <person name="Medema M.H."/>
            <person name="Devos D.P."/>
            <person name="Kaster A.-K."/>
            <person name="Ovreas L."/>
            <person name="Rohde M."/>
            <person name="Galperin M.Y."/>
            <person name="Jogler C."/>
        </authorList>
    </citation>
    <scope>NUCLEOTIDE SEQUENCE [LARGE SCALE GENOMIC DNA]</scope>
    <source>
        <strain evidence="1 2">Pr1d</strain>
    </source>
</reference>
<evidence type="ECO:0008006" key="3">
    <source>
        <dbReference type="Google" id="ProtNLM"/>
    </source>
</evidence>
<keyword evidence="2" id="KW-1185">Reference proteome</keyword>
<organism evidence="1 2">
    <name type="scientific">Bythopirellula goksoeyrii</name>
    <dbReference type="NCBI Taxonomy" id="1400387"/>
    <lineage>
        <taxon>Bacteria</taxon>
        <taxon>Pseudomonadati</taxon>
        <taxon>Planctomycetota</taxon>
        <taxon>Planctomycetia</taxon>
        <taxon>Pirellulales</taxon>
        <taxon>Lacipirellulaceae</taxon>
        <taxon>Bythopirellula</taxon>
    </lineage>
</organism>
<dbReference type="EMBL" id="CP042913">
    <property type="protein sequence ID" value="QEG36806.1"/>
    <property type="molecule type" value="Genomic_DNA"/>
</dbReference>
<proteinExistence type="predicted"/>
<evidence type="ECO:0000313" key="2">
    <source>
        <dbReference type="Proteomes" id="UP000323917"/>
    </source>
</evidence>
<protein>
    <recommendedName>
        <fullName evidence="3">Apea-like HEPN domain-containing protein</fullName>
    </recommendedName>
</protein>
<dbReference type="OrthoDB" id="581179at2"/>
<dbReference type="KEGG" id="bgok:Pr1d_41420"/>
<dbReference type="AlphaFoldDB" id="A0A5B9QIG5"/>
<accession>A0A5B9QIG5</accession>
<dbReference type="Proteomes" id="UP000323917">
    <property type="component" value="Chromosome"/>
</dbReference>
<name>A0A5B9QIG5_9BACT</name>
<dbReference type="RefSeq" id="WP_148075115.1">
    <property type="nucleotide sequence ID" value="NZ_CP042913.1"/>
</dbReference>